<dbReference type="EMBL" id="JBEPMO010000003">
    <property type="protein sequence ID" value="MET3731134.1"/>
    <property type="molecule type" value="Genomic_DNA"/>
</dbReference>
<reference evidence="1 2" key="1">
    <citation type="submission" date="2024-06" db="EMBL/GenBank/DDBJ databases">
        <title>Genomic Encyclopedia of Type Strains, Phase IV (KMG-IV): sequencing the most valuable type-strain genomes for metagenomic binning, comparative biology and taxonomic classification.</title>
        <authorList>
            <person name="Goeker M."/>
        </authorList>
    </citation>
    <scope>NUCLEOTIDE SEQUENCE [LARGE SCALE GENOMIC DNA]</scope>
    <source>
        <strain evidence="1 2">DSM 29388</strain>
    </source>
</reference>
<dbReference type="InterPro" id="IPR036163">
    <property type="entry name" value="HMA_dom_sf"/>
</dbReference>
<dbReference type="Gene3D" id="3.30.70.100">
    <property type="match status" value="1"/>
</dbReference>
<dbReference type="InterPro" id="IPR006121">
    <property type="entry name" value="HMA_dom"/>
</dbReference>
<evidence type="ECO:0000313" key="1">
    <source>
        <dbReference type="EMBL" id="MET3731134.1"/>
    </source>
</evidence>
<dbReference type="RefSeq" id="WP_354507114.1">
    <property type="nucleotide sequence ID" value="NZ_JBEPMO010000003.1"/>
</dbReference>
<name>A0ABV2LRD1_9FLAO</name>
<dbReference type="SUPFAM" id="SSF55008">
    <property type="entry name" value="HMA, heavy metal-associated domain"/>
    <property type="match status" value="1"/>
</dbReference>
<sequence>MEHKNLKFKTNLQCGGCVSKVQADLDQYVGENQWQVDTDNPDKLLTIQNENASVEEIEKIIKSKGFTIEQI</sequence>
<dbReference type="CDD" id="cd00371">
    <property type="entry name" value="HMA"/>
    <property type="match status" value="1"/>
</dbReference>
<comment type="caution">
    <text evidence="1">The sequence shown here is derived from an EMBL/GenBank/DDBJ whole genome shotgun (WGS) entry which is preliminary data.</text>
</comment>
<accession>A0ABV2LRD1</accession>
<evidence type="ECO:0000313" key="2">
    <source>
        <dbReference type="Proteomes" id="UP001549146"/>
    </source>
</evidence>
<gene>
    <name evidence="1" type="ORF">ABID46_000701</name>
</gene>
<proteinExistence type="predicted"/>
<dbReference type="Proteomes" id="UP001549146">
    <property type="component" value="Unassembled WGS sequence"/>
</dbReference>
<organism evidence="1 2">
    <name type="scientific">Moheibacter stercoris</name>
    <dbReference type="NCBI Taxonomy" id="1628251"/>
    <lineage>
        <taxon>Bacteria</taxon>
        <taxon>Pseudomonadati</taxon>
        <taxon>Bacteroidota</taxon>
        <taxon>Flavobacteriia</taxon>
        <taxon>Flavobacteriales</taxon>
        <taxon>Weeksellaceae</taxon>
        <taxon>Moheibacter</taxon>
    </lineage>
</organism>
<protein>
    <submittedName>
        <fullName evidence="1">Copper chaperone CopZ</fullName>
    </submittedName>
</protein>
<keyword evidence="2" id="KW-1185">Reference proteome</keyword>